<dbReference type="InterPro" id="IPR001447">
    <property type="entry name" value="Arylamine_N-AcTrfase"/>
</dbReference>
<evidence type="ECO:0000256" key="1">
    <source>
        <dbReference type="ARBA" id="ARBA00006547"/>
    </source>
</evidence>
<dbReference type="PANTHER" id="PTHR11786">
    <property type="entry name" value="N-HYDROXYARYLAMINE O-ACETYLTRANSFERASE"/>
    <property type="match status" value="1"/>
</dbReference>
<keyword evidence="4" id="KW-1185">Reference proteome</keyword>
<sequence>MNVDVYLERIGATRSTGLRDLHRLHQTAVPFENLSIHLGERISLADSDLYDKIVTRRRGGFCYELNGLFAQLLSALGHDVARLGARVGDGPPFDHMALLVDGVWLVDVGFGAHSTYPLRFDSPSPQSDPGGTFTVVPATDGDVDVLKDGKPEYRLESRHRDLSDFIPTCWWQSTSPDSHFTRKTVCSRLDGDGRITISGRNLITTAGDSRTEEELTTDDALLTAYRDRFGLTLPRAV</sequence>
<evidence type="ECO:0000313" key="3">
    <source>
        <dbReference type="EMBL" id="MFF5296346.1"/>
    </source>
</evidence>
<dbReference type="RefSeq" id="WP_245577606.1">
    <property type="nucleotide sequence ID" value="NZ_JBIAZU010000008.1"/>
</dbReference>
<dbReference type="Proteomes" id="UP001602245">
    <property type="component" value="Unassembled WGS sequence"/>
</dbReference>
<dbReference type="PANTHER" id="PTHR11786:SF0">
    <property type="entry name" value="ARYLAMINE N-ACETYLTRANSFERASE 4-RELATED"/>
    <property type="match status" value="1"/>
</dbReference>
<reference evidence="3 4" key="1">
    <citation type="submission" date="2024-10" db="EMBL/GenBank/DDBJ databases">
        <title>The Natural Products Discovery Center: Release of the First 8490 Sequenced Strains for Exploring Actinobacteria Biosynthetic Diversity.</title>
        <authorList>
            <person name="Kalkreuter E."/>
            <person name="Kautsar S.A."/>
            <person name="Yang D."/>
            <person name="Bader C.D."/>
            <person name="Teijaro C.N."/>
            <person name="Fluegel L."/>
            <person name="Davis C.M."/>
            <person name="Simpson J.R."/>
            <person name="Lauterbach L."/>
            <person name="Steele A.D."/>
            <person name="Gui C."/>
            <person name="Meng S."/>
            <person name="Li G."/>
            <person name="Viehrig K."/>
            <person name="Ye F."/>
            <person name="Su P."/>
            <person name="Kiefer A.F."/>
            <person name="Nichols A."/>
            <person name="Cepeda A.J."/>
            <person name="Yan W."/>
            <person name="Fan B."/>
            <person name="Jiang Y."/>
            <person name="Adhikari A."/>
            <person name="Zheng C.-J."/>
            <person name="Schuster L."/>
            <person name="Cowan T.M."/>
            <person name="Smanski M.J."/>
            <person name="Chevrette M.G."/>
            <person name="De Carvalho L.P.S."/>
            <person name="Shen B."/>
        </authorList>
    </citation>
    <scope>NUCLEOTIDE SEQUENCE [LARGE SCALE GENOMIC DNA]</scope>
    <source>
        <strain evidence="3 4">NPDC000087</strain>
    </source>
</reference>
<dbReference type="InterPro" id="IPR053710">
    <property type="entry name" value="Arylamine_NAT_domain_sf"/>
</dbReference>
<accession>A0ABW6WU14</accession>
<evidence type="ECO:0000313" key="4">
    <source>
        <dbReference type="Proteomes" id="UP001602245"/>
    </source>
</evidence>
<dbReference type="PRINTS" id="PR01543">
    <property type="entry name" value="ANATRNSFRASE"/>
</dbReference>
<proteinExistence type="inferred from homology"/>
<dbReference type="SUPFAM" id="SSF54001">
    <property type="entry name" value="Cysteine proteinases"/>
    <property type="match status" value="1"/>
</dbReference>
<organism evidence="3 4">
    <name type="scientific">Paractinoplanes globisporus</name>
    <dbReference type="NCBI Taxonomy" id="113565"/>
    <lineage>
        <taxon>Bacteria</taxon>
        <taxon>Bacillati</taxon>
        <taxon>Actinomycetota</taxon>
        <taxon>Actinomycetes</taxon>
        <taxon>Micromonosporales</taxon>
        <taxon>Micromonosporaceae</taxon>
        <taxon>Paractinoplanes</taxon>
    </lineage>
</organism>
<gene>
    <name evidence="3" type="ORF">ACFY35_43500</name>
</gene>
<dbReference type="Gene3D" id="3.30.2140.20">
    <property type="match status" value="1"/>
</dbReference>
<comment type="similarity">
    <text evidence="1 2">Belongs to the arylamine N-acetyltransferase family.</text>
</comment>
<comment type="caution">
    <text evidence="3">The sequence shown here is derived from an EMBL/GenBank/DDBJ whole genome shotgun (WGS) entry which is preliminary data.</text>
</comment>
<protein>
    <submittedName>
        <fullName evidence="3">Arylamine N-acetyltransferase</fullName>
    </submittedName>
</protein>
<name>A0ABW6WU14_9ACTN</name>
<evidence type="ECO:0000256" key="2">
    <source>
        <dbReference type="RuleBase" id="RU003452"/>
    </source>
</evidence>
<dbReference type="EMBL" id="JBIAZU010000008">
    <property type="protein sequence ID" value="MFF5296346.1"/>
    <property type="molecule type" value="Genomic_DNA"/>
</dbReference>
<dbReference type="Pfam" id="PF00797">
    <property type="entry name" value="Acetyltransf_2"/>
    <property type="match status" value="1"/>
</dbReference>
<dbReference type="InterPro" id="IPR038765">
    <property type="entry name" value="Papain-like_cys_pep_sf"/>
</dbReference>